<dbReference type="AlphaFoldDB" id="A0A9X2JBH0"/>
<reference evidence="1" key="1">
    <citation type="submission" date="2022-06" db="EMBL/GenBank/DDBJ databases">
        <title>Solitalea sp. MAHUQ-68 isolated from rhizospheric soil.</title>
        <authorList>
            <person name="Huq M.A."/>
        </authorList>
    </citation>
    <scope>NUCLEOTIDE SEQUENCE</scope>
    <source>
        <strain evidence="1">MAHUQ-68</strain>
    </source>
</reference>
<name>A0A9X2JBH0_9SPHI</name>
<sequence length="62" mass="7049">MKASSSTFSVDLKISKSGKSSTKYAQQTYDYLKYLLGRKHQKYGPSAAMVYDDNCTYFCNND</sequence>
<keyword evidence="2" id="KW-1185">Reference proteome</keyword>
<evidence type="ECO:0000313" key="2">
    <source>
        <dbReference type="Proteomes" id="UP001155182"/>
    </source>
</evidence>
<organism evidence="1 2">
    <name type="scientific">Solitalea agri</name>
    <dbReference type="NCBI Taxonomy" id="2953739"/>
    <lineage>
        <taxon>Bacteria</taxon>
        <taxon>Pseudomonadati</taxon>
        <taxon>Bacteroidota</taxon>
        <taxon>Sphingobacteriia</taxon>
        <taxon>Sphingobacteriales</taxon>
        <taxon>Sphingobacteriaceae</taxon>
        <taxon>Solitalea</taxon>
    </lineage>
</organism>
<dbReference type="Proteomes" id="UP001155182">
    <property type="component" value="Unassembled WGS sequence"/>
</dbReference>
<accession>A0A9X2JBH0</accession>
<comment type="caution">
    <text evidence="1">The sequence shown here is derived from an EMBL/GenBank/DDBJ whole genome shotgun (WGS) entry which is preliminary data.</text>
</comment>
<evidence type="ECO:0000313" key="1">
    <source>
        <dbReference type="EMBL" id="MCO4291998.1"/>
    </source>
</evidence>
<proteinExistence type="predicted"/>
<gene>
    <name evidence="1" type="ORF">NF867_03870</name>
</gene>
<protein>
    <submittedName>
        <fullName evidence="1">Uncharacterized protein</fullName>
    </submittedName>
</protein>
<dbReference type="RefSeq" id="WP_252586231.1">
    <property type="nucleotide sequence ID" value="NZ_JAMWYS010000016.1"/>
</dbReference>
<dbReference type="EMBL" id="JAMWYS010000016">
    <property type="protein sequence ID" value="MCO4291998.1"/>
    <property type="molecule type" value="Genomic_DNA"/>
</dbReference>